<organism evidence="1 2">
    <name type="scientific">Dendrolimus kikuchii</name>
    <dbReference type="NCBI Taxonomy" id="765133"/>
    <lineage>
        <taxon>Eukaryota</taxon>
        <taxon>Metazoa</taxon>
        <taxon>Ecdysozoa</taxon>
        <taxon>Arthropoda</taxon>
        <taxon>Hexapoda</taxon>
        <taxon>Insecta</taxon>
        <taxon>Pterygota</taxon>
        <taxon>Neoptera</taxon>
        <taxon>Endopterygota</taxon>
        <taxon>Lepidoptera</taxon>
        <taxon>Glossata</taxon>
        <taxon>Ditrysia</taxon>
        <taxon>Bombycoidea</taxon>
        <taxon>Lasiocampidae</taxon>
        <taxon>Dendrolimus</taxon>
    </lineage>
</organism>
<accession>A0ACC1CLL5</accession>
<evidence type="ECO:0000313" key="1">
    <source>
        <dbReference type="EMBL" id="KAJ0172478.1"/>
    </source>
</evidence>
<dbReference type="Proteomes" id="UP000824533">
    <property type="component" value="Linkage Group LG21"/>
</dbReference>
<sequence length="235" mass="27863">MRTFVGLLIVIGANRSGRQNLKDFWDNSVGTGFELVYLTMSINRFRFLIRSIRFDDIRDRPQRQETDKLAAIRGFIETMRHHCLEYYIPSECLTLDEQLVAFRGRCRFIMYLPNKPAKFGIKIFMVADTKYPYIYNFEVYCGDQPEGPFHVSNKVADVTNRLLEPLIHMGRNVTMDNWFTSYPENSKKWAKERHVLSLCNRRIHEEYGWYRPLSKFVLNWPQVKKILVSHVLVLV</sequence>
<proteinExistence type="predicted"/>
<dbReference type="EMBL" id="CM034407">
    <property type="protein sequence ID" value="KAJ0172478.1"/>
    <property type="molecule type" value="Genomic_DNA"/>
</dbReference>
<evidence type="ECO:0000313" key="2">
    <source>
        <dbReference type="Proteomes" id="UP000824533"/>
    </source>
</evidence>
<name>A0ACC1CLL5_9NEOP</name>
<keyword evidence="2" id="KW-1185">Reference proteome</keyword>
<reference evidence="1 2" key="1">
    <citation type="journal article" date="2021" name="Front. Genet.">
        <title>Chromosome-Level Genome Assembly Reveals Significant Gene Expansion in the Toll and IMD Signaling Pathways of Dendrolimus kikuchii.</title>
        <authorList>
            <person name="Zhou J."/>
            <person name="Wu P."/>
            <person name="Xiong Z."/>
            <person name="Liu N."/>
            <person name="Zhao N."/>
            <person name="Ji M."/>
            <person name="Qiu Y."/>
            <person name="Yang B."/>
        </authorList>
    </citation>
    <scope>NUCLEOTIDE SEQUENCE [LARGE SCALE GENOMIC DNA]</scope>
    <source>
        <strain evidence="1">Ann1</strain>
    </source>
</reference>
<protein>
    <submittedName>
        <fullName evidence="1">Uncharacterized protein</fullName>
    </submittedName>
</protein>
<gene>
    <name evidence="1" type="ORF">K1T71_011617</name>
</gene>
<comment type="caution">
    <text evidence="1">The sequence shown here is derived from an EMBL/GenBank/DDBJ whole genome shotgun (WGS) entry which is preliminary data.</text>
</comment>